<comment type="caution">
    <text evidence="1">The sequence shown here is derived from an EMBL/GenBank/DDBJ whole genome shotgun (WGS) entry which is preliminary data.</text>
</comment>
<evidence type="ECO:0000313" key="2">
    <source>
        <dbReference type="Proteomes" id="UP000821865"/>
    </source>
</evidence>
<organism evidence="1 2">
    <name type="scientific">Dermacentor silvarum</name>
    <name type="common">Tick</name>
    <dbReference type="NCBI Taxonomy" id="543639"/>
    <lineage>
        <taxon>Eukaryota</taxon>
        <taxon>Metazoa</taxon>
        <taxon>Ecdysozoa</taxon>
        <taxon>Arthropoda</taxon>
        <taxon>Chelicerata</taxon>
        <taxon>Arachnida</taxon>
        <taxon>Acari</taxon>
        <taxon>Parasitiformes</taxon>
        <taxon>Ixodida</taxon>
        <taxon>Ixodoidea</taxon>
        <taxon>Ixodidae</taxon>
        <taxon>Rhipicephalinae</taxon>
        <taxon>Dermacentor</taxon>
    </lineage>
</organism>
<gene>
    <name evidence="1" type="ORF">HPB49_022424</name>
</gene>
<protein>
    <submittedName>
        <fullName evidence="1">Uncharacterized protein</fullName>
    </submittedName>
</protein>
<proteinExistence type="predicted"/>
<evidence type="ECO:0000313" key="1">
    <source>
        <dbReference type="EMBL" id="KAH7981213.1"/>
    </source>
</evidence>
<dbReference type="EMBL" id="CM023470">
    <property type="protein sequence ID" value="KAH7981213.1"/>
    <property type="molecule type" value="Genomic_DNA"/>
</dbReference>
<name>A0ACB8E3K7_DERSI</name>
<keyword evidence="2" id="KW-1185">Reference proteome</keyword>
<dbReference type="Proteomes" id="UP000821865">
    <property type="component" value="Chromosome 1"/>
</dbReference>
<sequence length="230" mass="23981">MLSVWTSFSQHCFAGTHASRTPRVTASRSSGAINAAPCGALFYAPLQNSVVQCGRETCPLPRGCYFLQESKGNKCCDVCKGNALPAHANILALGRLTAASTKAESMPARRNGLIPKIRVADSSASLKRAEIRGPLQSAASPKSRTWEQKKKKKCAAEISGRGKAAGERDAVQAATTATPVGRRLSLFGGRRGEVPGRPESGDPSFRGGGASPSVVATAETRKSISAAADV</sequence>
<reference evidence="1" key="1">
    <citation type="submission" date="2020-05" db="EMBL/GenBank/DDBJ databases">
        <title>Large-scale comparative analyses of tick genomes elucidate their genetic diversity and vector capacities.</title>
        <authorList>
            <person name="Jia N."/>
            <person name="Wang J."/>
            <person name="Shi W."/>
            <person name="Du L."/>
            <person name="Sun Y."/>
            <person name="Zhan W."/>
            <person name="Jiang J."/>
            <person name="Wang Q."/>
            <person name="Zhang B."/>
            <person name="Ji P."/>
            <person name="Sakyi L.B."/>
            <person name="Cui X."/>
            <person name="Yuan T."/>
            <person name="Jiang B."/>
            <person name="Yang W."/>
            <person name="Lam T.T.-Y."/>
            <person name="Chang Q."/>
            <person name="Ding S."/>
            <person name="Wang X."/>
            <person name="Zhu J."/>
            <person name="Ruan X."/>
            <person name="Zhao L."/>
            <person name="Wei J."/>
            <person name="Que T."/>
            <person name="Du C."/>
            <person name="Cheng J."/>
            <person name="Dai P."/>
            <person name="Han X."/>
            <person name="Huang E."/>
            <person name="Gao Y."/>
            <person name="Liu J."/>
            <person name="Shao H."/>
            <person name="Ye R."/>
            <person name="Li L."/>
            <person name="Wei W."/>
            <person name="Wang X."/>
            <person name="Wang C."/>
            <person name="Yang T."/>
            <person name="Huo Q."/>
            <person name="Li W."/>
            <person name="Guo W."/>
            <person name="Chen H."/>
            <person name="Zhou L."/>
            <person name="Ni X."/>
            <person name="Tian J."/>
            <person name="Zhou Y."/>
            <person name="Sheng Y."/>
            <person name="Liu T."/>
            <person name="Pan Y."/>
            <person name="Xia L."/>
            <person name="Li J."/>
            <person name="Zhao F."/>
            <person name="Cao W."/>
        </authorList>
    </citation>
    <scope>NUCLEOTIDE SEQUENCE</scope>
    <source>
        <strain evidence="1">Dsil-2018</strain>
    </source>
</reference>
<accession>A0ACB8E3K7</accession>